<feature type="domain" description="N-acetyltransferase" evidence="1">
    <location>
        <begin position="15"/>
        <end position="184"/>
    </location>
</feature>
<dbReference type="SUPFAM" id="SSF55729">
    <property type="entry name" value="Acyl-CoA N-acyltransferases (Nat)"/>
    <property type="match status" value="1"/>
</dbReference>
<proteinExistence type="predicted"/>
<dbReference type="RefSeq" id="WP_084449708.1">
    <property type="nucleotide sequence ID" value="NZ_FWXN01000002.1"/>
</dbReference>
<accession>A0A1W1YKW6</accession>
<reference evidence="2 3" key="1">
    <citation type="submission" date="2017-04" db="EMBL/GenBank/DDBJ databases">
        <authorList>
            <person name="Afonso C.L."/>
            <person name="Miller P.J."/>
            <person name="Scott M.A."/>
            <person name="Spackman E."/>
            <person name="Goraichik I."/>
            <person name="Dimitrov K.M."/>
            <person name="Suarez D.L."/>
            <person name="Swayne D.E."/>
        </authorList>
    </citation>
    <scope>NUCLEOTIDE SEQUENCE [LARGE SCALE GENOMIC DNA]</scope>
    <source>
        <strain evidence="2 3">CGMCC 1.12511</strain>
    </source>
</reference>
<dbReference type="PROSITE" id="PS51186">
    <property type="entry name" value="GNAT"/>
    <property type="match status" value="1"/>
</dbReference>
<dbReference type="InterPro" id="IPR051531">
    <property type="entry name" value="N-acetyltransferase"/>
</dbReference>
<evidence type="ECO:0000313" key="2">
    <source>
        <dbReference type="EMBL" id="SMC36789.1"/>
    </source>
</evidence>
<dbReference type="Proteomes" id="UP000192634">
    <property type="component" value="Unassembled WGS sequence"/>
</dbReference>
<organism evidence="2 3">
    <name type="scientific">Janibacter indicus</name>
    <dbReference type="NCBI Taxonomy" id="857417"/>
    <lineage>
        <taxon>Bacteria</taxon>
        <taxon>Bacillati</taxon>
        <taxon>Actinomycetota</taxon>
        <taxon>Actinomycetes</taxon>
        <taxon>Micrococcales</taxon>
        <taxon>Intrasporangiaceae</taxon>
        <taxon>Janibacter</taxon>
    </lineage>
</organism>
<dbReference type="EMBL" id="FWXN01000002">
    <property type="protein sequence ID" value="SMC36789.1"/>
    <property type="molecule type" value="Genomic_DNA"/>
</dbReference>
<dbReference type="CDD" id="cd04301">
    <property type="entry name" value="NAT_SF"/>
    <property type="match status" value="1"/>
</dbReference>
<dbReference type="Gene3D" id="3.40.630.30">
    <property type="match status" value="1"/>
</dbReference>
<dbReference type="InterPro" id="IPR000182">
    <property type="entry name" value="GNAT_dom"/>
</dbReference>
<name>A0A1W1YKW6_9MICO</name>
<gene>
    <name evidence="2" type="ORF">SAMN06296429_102142</name>
</gene>
<dbReference type="PANTHER" id="PTHR43792">
    <property type="entry name" value="GNAT FAMILY, PUTATIVE (AFU_ORTHOLOGUE AFUA_3G00765)-RELATED-RELATED"/>
    <property type="match status" value="1"/>
</dbReference>
<dbReference type="OrthoDB" id="9132139at2"/>
<dbReference type="GO" id="GO:0016747">
    <property type="term" value="F:acyltransferase activity, transferring groups other than amino-acyl groups"/>
    <property type="evidence" value="ECO:0007669"/>
    <property type="project" value="InterPro"/>
</dbReference>
<protein>
    <submittedName>
        <fullName evidence="2">Protein N-acetyltransferase, RimJ/RimL family</fullName>
    </submittedName>
</protein>
<dbReference type="Pfam" id="PF13302">
    <property type="entry name" value="Acetyltransf_3"/>
    <property type="match status" value="1"/>
</dbReference>
<keyword evidence="2" id="KW-0808">Transferase</keyword>
<evidence type="ECO:0000313" key="3">
    <source>
        <dbReference type="Proteomes" id="UP000192634"/>
    </source>
</evidence>
<dbReference type="AlphaFoldDB" id="A0A1W1YKW6"/>
<sequence>MKVADLAWPRQAGPLSLRPPTPDDIAQALTWRNSPEVTRWLLLTAVDPQTYTRSWLEDDPDSLGVAAHVDGQLVGTGSLSIGDAMGQVHAGQDIWSWAQGSLGYTIDPAHAGRGHGTHLARGLLSIAFDELGLHRVTAGCFADNTPSWRVMERIGMRREQHGVRDSWHAELGWVDGYTYGILREEWP</sequence>
<dbReference type="InterPro" id="IPR016181">
    <property type="entry name" value="Acyl_CoA_acyltransferase"/>
</dbReference>
<evidence type="ECO:0000259" key="1">
    <source>
        <dbReference type="PROSITE" id="PS51186"/>
    </source>
</evidence>